<evidence type="ECO:0000256" key="5">
    <source>
        <dbReference type="ARBA" id="ARBA00022737"/>
    </source>
</evidence>
<dbReference type="VEuPathDB" id="VectorBase:PPAI008492"/>
<dbReference type="AlphaFoldDB" id="A0A1B0DJR8"/>
<organism evidence="12 13">
    <name type="scientific">Phlebotomus papatasi</name>
    <name type="common">Sandfly</name>
    <dbReference type="NCBI Taxonomy" id="29031"/>
    <lineage>
        <taxon>Eukaryota</taxon>
        <taxon>Metazoa</taxon>
        <taxon>Ecdysozoa</taxon>
        <taxon>Arthropoda</taxon>
        <taxon>Hexapoda</taxon>
        <taxon>Insecta</taxon>
        <taxon>Pterygota</taxon>
        <taxon>Neoptera</taxon>
        <taxon>Endopterygota</taxon>
        <taxon>Diptera</taxon>
        <taxon>Nematocera</taxon>
        <taxon>Psychodoidea</taxon>
        <taxon>Psychodidae</taxon>
        <taxon>Phlebotomus</taxon>
        <taxon>Phlebotomus</taxon>
    </lineage>
</organism>
<dbReference type="GO" id="GO:0005743">
    <property type="term" value="C:mitochondrial inner membrane"/>
    <property type="evidence" value="ECO:0007669"/>
    <property type="project" value="UniProtKB-SubCell"/>
</dbReference>
<evidence type="ECO:0000313" key="12">
    <source>
        <dbReference type="EnsemblMetazoa" id="PPAI008492-PA"/>
    </source>
</evidence>
<comment type="subcellular location">
    <subcellularLocation>
        <location evidence="1">Mitochondrion inner membrane</location>
        <topology evidence="1">Multi-pass membrane protein</topology>
    </subcellularLocation>
</comment>
<evidence type="ECO:0000256" key="7">
    <source>
        <dbReference type="ARBA" id="ARBA00022989"/>
    </source>
</evidence>
<name>A0A1B0DJR8_PHLPP</name>
<evidence type="ECO:0000256" key="10">
    <source>
        <dbReference type="PROSITE-ProRule" id="PRU00282"/>
    </source>
</evidence>
<keyword evidence="5" id="KW-0677">Repeat</keyword>
<evidence type="ECO:0000256" key="6">
    <source>
        <dbReference type="ARBA" id="ARBA00022792"/>
    </source>
</evidence>
<sequence length="289" mass="31605">YSHHLNSKSCPKYPRFYHFSQSGGVAGTVVDVVLFPVDTIKTRLQSERGFWKSGGLSKIYKGFLPAAAGSAPCAALFFCTYETTKSLLNSQNFLNIHTPVVHMISASLGEVAACLIRVPVEIAKQRRQDLTQGNRSAISILRHALRTEGFIGGLYRGFGTTLSREIPFSLIQFPLWEYFKATWSEHRGEPLASAHVAICGALAGAIAGGITTPFDVAKTRIMLANQGEAQKNNMFSVLRNIYAREGISGLFSGFIPRVMWISIGGTIFFGVYDFVSSTISASSIFEQDS</sequence>
<dbReference type="GO" id="GO:0055085">
    <property type="term" value="P:transmembrane transport"/>
    <property type="evidence" value="ECO:0007669"/>
    <property type="project" value="InterPro"/>
</dbReference>
<keyword evidence="7" id="KW-1133">Transmembrane helix</keyword>
<evidence type="ECO:0000256" key="2">
    <source>
        <dbReference type="ARBA" id="ARBA00006375"/>
    </source>
</evidence>
<keyword evidence="4 10" id="KW-0812">Transmembrane</keyword>
<evidence type="ECO:0000256" key="4">
    <source>
        <dbReference type="ARBA" id="ARBA00022692"/>
    </source>
</evidence>
<evidence type="ECO:0000256" key="8">
    <source>
        <dbReference type="ARBA" id="ARBA00023128"/>
    </source>
</evidence>
<evidence type="ECO:0000256" key="11">
    <source>
        <dbReference type="RuleBase" id="RU000488"/>
    </source>
</evidence>
<dbReference type="Gene3D" id="1.50.40.10">
    <property type="entry name" value="Mitochondrial carrier domain"/>
    <property type="match status" value="1"/>
</dbReference>
<feature type="repeat" description="Solcar" evidence="10">
    <location>
        <begin position="195"/>
        <end position="278"/>
    </location>
</feature>
<dbReference type="Pfam" id="PF00153">
    <property type="entry name" value="Mito_carr"/>
    <property type="match status" value="3"/>
</dbReference>
<dbReference type="EnsemblMetazoa" id="PPAI008492-RA">
    <property type="protein sequence ID" value="PPAI008492-PA"/>
    <property type="gene ID" value="PPAI008492"/>
</dbReference>
<accession>A0A1B0DJR8</accession>
<keyword evidence="9 10" id="KW-0472">Membrane</keyword>
<reference evidence="12" key="1">
    <citation type="submission" date="2022-08" db="UniProtKB">
        <authorList>
            <consortium name="EnsemblMetazoa"/>
        </authorList>
    </citation>
    <scope>IDENTIFICATION</scope>
    <source>
        <strain evidence="12">Israel</strain>
    </source>
</reference>
<comment type="similarity">
    <text evidence="2 11">Belongs to the mitochondrial carrier (TC 2.A.29) family.</text>
</comment>
<keyword evidence="13" id="KW-1185">Reference proteome</keyword>
<evidence type="ECO:0000256" key="1">
    <source>
        <dbReference type="ARBA" id="ARBA00004448"/>
    </source>
</evidence>
<dbReference type="EMBL" id="AJVK01001037">
    <property type="status" value="NOT_ANNOTATED_CDS"/>
    <property type="molecule type" value="Genomic_DNA"/>
</dbReference>
<keyword evidence="3 11" id="KW-0813">Transport</keyword>
<dbReference type="PRINTS" id="PR00926">
    <property type="entry name" value="MITOCARRIER"/>
</dbReference>
<dbReference type="SUPFAM" id="SSF103506">
    <property type="entry name" value="Mitochondrial carrier"/>
    <property type="match status" value="1"/>
</dbReference>
<protein>
    <submittedName>
        <fullName evidence="12">Uncharacterized protein</fullName>
    </submittedName>
</protein>
<dbReference type="PROSITE" id="PS50920">
    <property type="entry name" value="SOLCAR"/>
    <property type="match status" value="3"/>
</dbReference>
<keyword evidence="6" id="KW-0999">Mitochondrion inner membrane</keyword>
<dbReference type="VEuPathDB" id="VectorBase:PPAPM1_010486"/>
<evidence type="ECO:0000256" key="3">
    <source>
        <dbReference type="ARBA" id="ARBA00022448"/>
    </source>
</evidence>
<dbReference type="Proteomes" id="UP000092462">
    <property type="component" value="Unassembled WGS sequence"/>
</dbReference>
<feature type="repeat" description="Solcar" evidence="10">
    <location>
        <begin position="97"/>
        <end position="182"/>
    </location>
</feature>
<proteinExistence type="inferred from homology"/>
<dbReference type="InterPro" id="IPR023395">
    <property type="entry name" value="MCP_dom_sf"/>
</dbReference>
<evidence type="ECO:0000313" key="13">
    <source>
        <dbReference type="Proteomes" id="UP000092462"/>
    </source>
</evidence>
<dbReference type="FunFam" id="1.50.40.10:FF:000018">
    <property type="entry name" value="S-adenosylmethionine mitochondrial carrier protein-like"/>
    <property type="match status" value="1"/>
</dbReference>
<dbReference type="InterPro" id="IPR002067">
    <property type="entry name" value="MCP"/>
</dbReference>
<keyword evidence="8" id="KW-0496">Mitochondrion</keyword>
<evidence type="ECO:0000256" key="9">
    <source>
        <dbReference type="ARBA" id="ARBA00023136"/>
    </source>
</evidence>
<feature type="repeat" description="Solcar" evidence="10">
    <location>
        <begin position="14"/>
        <end position="87"/>
    </location>
</feature>
<dbReference type="PANTHER" id="PTHR45667">
    <property type="entry name" value="S-ADENOSYLMETHIONINE MITOCHONDRIAL CARRIER PROTEIN"/>
    <property type="match status" value="1"/>
</dbReference>
<dbReference type="InterPro" id="IPR018108">
    <property type="entry name" value="MCP_transmembrane"/>
</dbReference>